<organism evidence="1 2">
    <name type="scientific">Levilactobacillus parabrevis ATCC 53295</name>
    <dbReference type="NCBI Taxonomy" id="1267003"/>
    <lineage>
        <taxon>Bacteria</taxon>
        <taxon>Bacillati</taxon>
        <taxon>Bacillota</taxon>
        <taxon>Bacilli</taxon>
        <taxon>Lactobacillales</taxon>
        <taxon>Lactobacillaceae</taxon>
        <taxon>Levilactobacillus</taxon>
    </lineage>
</organism>
<dbReference type="Proteomes" id="UP000051176">
    <property type="component" value="Unassembled WGS sequence"/>
</dbReference>
<proteinExistence type="predicted"/>
<dbReference type="AlphaFoldDB" id="A0A0R1GZY5"/>
<dbReference type="PATRIC" id="fig|1267003.4.peg.621"/>
<dbReference type="STRING" id="357278.IV61_GL000239"/>
<sequence length="107" mass="12028">MASDKEGKVVTQQLTAAELRSLIKQTAPYRNAHAILADEWGARAQENPLFQEPITVADLQFAKDLQAAGVSPVKLEFDDYGAVQRWIAANQQYLTPNDRAWLQRPFD</sequence>
<accession>A0A0R1GZY5</accession>
<dbReference type="OrthoDB" id="2294039at2"/>
<protein>
    <submittedName>
        <fullName evidence="1">Uncharacterized protein</fullName>
    </submittedName>
</protein>
<keyword evidence="2" id="KW-1185">Reference proteome</keyword>
<reference evidence="1 2" key="1">
    <citation type="journal article" date="2015" name="Genome Announc.">
        <title>Expanding the biotechnology potential of lactobacilli through comparative genomics of 213 strains and associated genera.</title>
        <authorList>
            <person name="Sun Z."/>
            <person name="Harris H.M."/>
            <person name="McCann A."/>
            <person name="Guo C."/>
            <person name="Argimon S."/>
            <person name="Zhang W."/>
            <person name="Yang X."/>
            <person name="Jeffery I.B."/>
            <person name="Cooney J.C."/>
            <person name="Kagawa T.F."/>
            <person name="Liu W."/>
            <person name="Song Y."/>
            <person name="Salvetti E."/>
            <person name="Wrobel A."/>
            <person name="Rasinkangas P."/>
            <person name="Parkhill J."/>
            <person name="Rea M.C."/>
            <person name="O'Sullivan O."/>
            <person name="Ritari J."/>
            <person name="Douillard F.P."/>
            <person name="Paul Ross R."/>
            <person name="Yang R."/>
            <person name="Briner A.E."/>
            <person name="Felis G.E."/>
            <person name="de Vos W.M."/>
            <person name="Barrangou R."/>
            <person name="Klaenhammer T.R."/>
            <person name="Caufield P.W."/>
            <person name="Cui Y."/>
            <person name="Zhang H."/>
            <person name="O'Toole P.W."/>
        </authorList>
    </citation>
    <scope>NUCLEOTIDE SEQUENCE [LARGE SCALE GENOMIC DNA]</scope>
    <source>
        <strain evidence="1 2">ATCC 53295</strain>
    </source>
</reference>
<evidence type="ECO:0000313" key="2">
    <source>
        <dbReference type="Proteomes" id="UP000051176"/>
    </source>
</evidence>
<comment type="caution">
    <text evidence="1">The sequence shown here is derived from an EMBL/GenBank/DDBJ whole genome shotgun (WGS) entry which is preliminary data.</text>
</comment>
<evidence type="ECO:0000313" key="1">
    <source>
        <dbReference type="EMBL" id="KRK36674.1"/>
    </source>
</evidence>
<gene>
    <name evidence="1" type="ORF">FD07_GL000583</name>
</gene>
<name>A0A0R1GZY5_9LACO</name>
<dbReference type="eggNOG" id="ENOG5030AEC">
    <property type="taxonomic scope" value="Bacteria"/>
</dbReference>
<dbReference type="EMBL" id="AZCZ01000017">
    <property type="protein sequence ID" value="KRK36674.1"/>
    <property type="molecule type" value="Genomic_DNA"/>
</dbReference>